<keyword evidence="2" id="KW-0479">Metal-binding</keyword>
<dbReference type="GO" id="GO:0008270">
    <property type="term" value="F:zinc ion binding"/>
    <property type="evidence" value="ECO:0007669"/>
    <property type="project" value="UniProtKB-KW"/>
</dbReference>
<evidence type="ECO:0000256" key="5">
    <source>
        <dbReference type="ARBA" id="ARBA00022833"/>
    </source>
</evidence>
<keyword evidence="12" id="KW-1185">Reference proteome</keyword>
<feature type="domain" description="C2H2-type" evidence="10">
    <location>
        <begin position="1044"/>
        <end position="1066"/>
    </location>
</feature>
<feature type="region of interest" description="Disordered" evidence="9">
    <location>
        <begin position="1"/>
        <end position="81"/>
    </location>
</feature>
<dbReference type="FunFam" id="3.30.160.60:FF:000072">
    <property type="entry name" value="zinc finger protein 143 isoform X1"/>
    <property type="match status" value="1"/>
</dbReference>
<keyword evidence="7" id="KW-0539">Nucleus</keyword>
<evidence type="ECO:0000256" key="4">
    <source>
        <dbReference type="ARBA" id="ARBA00022771"/>
    </source>
</evidence>
<dbReference type="Gene3D" id="3.30.160.60">
    <property type="entry name" value="Classic Zinc Finger"/>
    <property type="match status" value="7"/>
</dbReference>
<dbReference type="InterPro" id="IPR013087">
    <property type="entry name" value="Znf_C2H2_type"/>
</dbReference>
<keyword evidence="3" id="KW-0677">Repeat</keyword>
<evidence type="ECO:0000256" key="6">
    <source>
        <dbReference type="ARBA" id="ARBA00023125"/>
    </source>
</evidence>
<dbReference type="FunFam" id="3.30.160.60:FF:000086">
    <property type="entry name" value="transcription factor E4F1 isoform X1"/>
    <property type="match status" value="1"/>
</dbReference>
<evidence type="ECO:0000313" key="12">
    <source>
        <dbReference type="Proteomes" id="UP000838412"/>
    </source>
</evidence>
<comment type="subcellular location">
    <subcellularLocation>
        <location evidence="1">Nucleus</location>
    </subcellularLocation>
</comment>
<feature type="compositionally biased region" description="Polar residues" evidence="9">
    <location>
        <begin position="910"/>
        <end position="923"/>
    </location>
</feature>
<feature type="compositionally biased region" description="Acidic residues" evidence="9">
    <location>
        <begin position="1548"/>
        <end position="1562"/>
    </location>
</feature>
<organism evidence="11 12">
    <name type="scientific">Branchiostoma lanceolatum</name>
    <name type="common">Common lancelet</name>
    <name type="synonym">Amphioxus lanceolatum</name>
    <dbReference type="NCBI Taxonomy" id="7740"/>
    <lineage>
        <taxon>Eukaryota</taxon>
        <taxon>Metazoa</taxon>
        <taxon>Chordata</taxon>
        <taxon>Cephalochordata</taxon>
        <taxon>Leptocardii</taxon>
        <taxon>Amphioxiformes</taxon>
        <taxon>Branchiostomatidae</taxon>
        <taxon>Branchiostoma</taxon>
    </lineage>
</organism>
<keyword evidence="4 8" id="KW-0863">Zinc-finger</keyword>
<dbReference type="PROSITE" id="PS00028">
    <property type="entry name" value="ZINC_FINGER_C2H2_1"/>
    <property type="match status" value="9"/>
</dbReference>
<keyword evidence="5" id="KW-0862">Zinc</keyword>
<dbReference type="PROSITE" id="PS50157">
    <property type="entry name" value="ZINC_FINGER_C2H2_2"/>
    <property type="match status" value="7"/>
</dbReference>
<feature type="compositionally biased region" description="Polar residues" evidence="9">
    <location>
        <begin position="1307"/>
        <end position="1331"/>
    </location>
</feature>
<dbReference type="GO" id="GO:0005634">
    <property type="term" value="C:nucleus"/>
    <property type="evidence" value="ECO:0007669"/>
    <property type="project" value="UniProtKB-SubCell"/>
</dbReference>
<feature type="domain" description="C2H2-type" evidence="10">
    <location>
        <begin position="147"/>
        <end position="174"/>
    </location>
</feature>
<evidence type="ECO:0000256" key="9">
    <source>
        <dbReference type="SAM" id="MobiDB-lite"/>
    </source>
</evidence>
<feature type="region of interest" description="Disordered" evidence="9">
    <location>
        <begin position="1628"/>
        <end position="1652"/>
    </location>
</feature>
<feature type="region of interest" description="Disordered" evidence="9">
    <location>
        <begin position="1307"/>
        <end position="1332"/>
    </location>
</feature>
<dbReference type="GO" id="GO:0003677">
    <property type="term" value="F:DNA binding"/>
    <property type="evidence" value="ECO:0007669"/>
    <property type="project" value="UniProtKB-KW"/>
</dbReference>
<dbReference type="Proteomes" id="UP000838412">
    <property type="component" value="Chromosome 12"/>
</dbReference>
<evidence type="ECO:0000256" key="2">
    <source>
        <dbReference type="ARBA" id="ARBA00022723"/>
    </source>
</evidence>
<name>A0A8K0E9M7_BRALA</name>
<feature type="domain" description="C2H2-type" evidence="10">
    <location>
        <begin position="1157"/>
        <end position="1184"/>
    </location>
</feature>
<feature type="compositionally biased region" description="Basic and acidic residues" evidence="9">
    <location>
        <begin position="1563"/>
        <end position="1591"/>
    </location>
</feature>
<proteinExistence type="predicted"/>
<evidence type="ECO:0000256" key="3">
    <source>
        <dbReference type="ARBA" id="ARBA00022737"/>
    </source>
</evidence>
<feature type="domain" description="C2H2-type" evidence="10">
    <location>
        <begin position="1185"/>
        <end position="1212"/>
    </location>
</feature>
<dbReference type="EMBL" id="OV696697">
    <property type="protein sequence ID" value="CAH1241410.1"/>
    <property type="molecule type" value="Genomic_DNA"/>
</dbReference>
<feature type="compositionally biased region" description="Basic and acidic residues" evidence="9">
    <location>
        <begin position="9"/>
        <end position="19"/>
    </location>
</feature>
<dbReference type="PANTHER" id="PTHR24404">
    <property type="entry name" value="ZINC FINGER PROTEIN"/>
    <property type="match status" value="1"/>
</dbReference>
<gene>
    <name evidence="11" type="primary">ZNF596</name>
    <name evidence="11" type="ORF">BLAG_LOCUS5070</name>
</gene>
<dbReference type="FunFam" id="3.30.160.60:FF:000100">
    <property type="entry name" value="Zinc finger 45-like"/>
    <property type="match status" value="1"/>
</dbReference>
<feature type="domain" description="C2H2-type" evidence="10">
    <location>
        <begin position="1129"/>
        <end position="1151"/>
    </location>
</feature>
<reference evidence="11" key="1">
    <citation type="submission" date="2022-01" db="EMBL/GenBank/DDBJ databases">
        <authorList>
            <person name="Braso-Vives M."/>
        </authorList>
    </citation>
    <scope>NUCLEOTIDE SEQUENCE</scope>
</reference>
<evidence type="ECO:0000259" key="10">
    <source>
        <dbReference type="PROSITE" id="PS50157"/>
    </source>
</evidence>
<evidence type="ECO:0000256" key="7">
    <source>
        <dbReference type="ARBA" id="ARBA00023242"/>
    </source>
</evidence>
<feature type="region of interest" description="Disordered" evidence="9">
    <location>
        <begin position="1094"/>
        <end position="1124"/>
    </location>
</feature>
<feature type="domain" description="C2H2-type" evidence="10">
    <location>
        <begin position="175"/>
        <end position="203"/>
    </location>
</feature>
<feature type="domain" description="C2H2-type" evidence="10">
    <location>
        <begin position="1016"/>
        <end position="1043"/>
    </location>
</feature>
<evidence type="ECO:0000313" key="11">
    <source>
        <dbReference type="EMBL" id="CAH1241410.1"/>
    </source>
</evidence>
<feature type="compositionally biased region" description="Low complexity" evidence="9">
    <location>
        <begin position="976"/>
        <end position="998"/>
    </location>
</feature>
<dbReference type="OrthoDB" id="9439903at2759"/>
<dbReference type="SMART" id="SM00355">
    <property type="entry name" value="ZnF_C2H2"/>
    <property type="match status" value="12"/>
</dbReference>
<feature type="region of interest" description="Disordered" evidence="9">
    <location>
        <begin position="908"/>
        <end position="1010"/>
    </location>
</feature>
<feature type="compositionally biased region" description="Basic and acidic residues" evidence="9">
    <location>
        <begin position="1094"/>
        <end position="1110"/>
    </location>
</feature>
<dbReference type="SUPFAM" id="SSF57667">
    <property type="entry name" value="beta-beta-alpha zinc fingers"/>
    <property type="match status" value="4"/>
</dbReference>
<dbReference type="PANTHER" id="PTHR24404:SF114">
    <property type="entry name" value="KLUMPFUSS, ISOFORM B-RELATED"/>
    <property type="match status" value="1"/>
</dbReference>
<dbReference type="Pfam" id="PF00096">
    <property type="entry name" value="zf-C2H2"/>
    <property type="match status" value="3"/>
</dbReference>
<evidence type="ECO:0000256" key="8">
    <source>
        <dbReference type="PROSITE-ProRule" id="PRU00042"/>
    </source>
</evidence>
<feature type="compositionally biased region" description="Basic and acidic residues" evidence="9">
    <location>
        <begin position="1636"/>
        <end position="1652"/>
    </location>
</feature>
<dbReference type="InterPro" id="IPR036236">
    <property type="entry name" value="Znf_C2H2_sf"/>
</dbReference>
<keyword evidence="6" id="KW-0238">DNA-binding</keyword>
<dbReference type="Pfam" id="PF13894">
    <property type="entry name" value="zf-C2H2_4"/>
    <property type="match status" value="1"/>
</dbReference>
<protein>
    <submittedName>
        <fullName evidence="11">ZNF596 protein</fullName>
    </submittedName>
</protein>
<sequence>MHPRISLADVRKGYRERDQSSTCLRAGTDAMSRRKQPNPKPLKVEEDLLSDDDDDDDDELVIFEDSSDGDGDTQLKDDLDGDYVGFDTAQGSEEERVDKEAVLEGSSTYKRLRPKRKCTRNIPTDDGDDDTAWKKSRTEETETHQLFACPTCSKGFKAQNEIQIHMRKHTGEKPFSCPFCHKAYPRRKTMYRHIREQHTEQWQRGRFPGRRYRAAINRAMKDSMRQWKLLRSTSSPGAAAGTEGSVVTGAEDQSKVLQLAGKQETTSPPTTPSKKSPFGTLCGKYKKIAPAPLKPALAVVRQMPVSTPSGVHQQFFLVNSQSGVAVPINLTNTATDPAATNASTSSPTVAMPTNPQTFVQTTLSPVAMPTNPQTIVQASSSPVPVAMATHPHTVIQASSLPVPVAMPTNPQIVVQNSLSSVAMPTNPQTVVQTSSPCVAMPTNPQAVVQTNFSPVPVAMPTNPQTVLQTSLPPVAMAANPQMVLQTSSSPVVMPTDGLASFTQPMSLPSSLPLLNQPSQVSTATVAMATIITPPSPVFQQVVMPTFVPVQYQTPQVPMVAVSKATHLSQTAPVGQQAIMPKLFQAQNQGPILPLPAQRFSNVAMTASPPSQIAMATTTPANPAVPSVVMPTLLPVQNQPAQVAVTTASQASLPNPTLSQVAMTKASSTKPVRILPVMTPTARTPTPIAPVIQEVAMPTCSPLQTQQPQQVSKFRPILPRTLENCLFYDSLKDDRGQYKPLTADILERNNTCSLCGSMLRSLRYLIMHLFKFHQHYKCRLCAPRLSEFFASEQLLKSHLLQTHWPVHSVPNEDAARRLHYHFKRSCQAVEAVRAIGNPLEVSEITSSDICFKNGKALKYRVNYNILTPGRFMNDGDITVKRTSTNTLSITCIFFHTSSVLKGGNAQKADLASNSKGTTPSSADGTSVKRRTAPPPNVADLLKRFKAVSSTQKEGGPGMQTDVLSTSPRASGPSPHTAAASLSSPQSSSSSPHPTMSAGSNQSGKEHPKNPTDALECHRCDICGQVFAELQELQQHMNVHIELKPFKCNLCSRLFPHAATLEAHVKAHYKGEIEDEPTTIPANVKISFCKEARKSESTSEKRNSDSVEKEAVDSATADSEEDDPSDDGACNVCRLCGKTYTNSASLIRHLRTHQEGFKLSCPICGKGFNLSYHLKEHMNVHTKNKPYKCHICGKSFTHSGTLSAHLKCHKSREGIVAEYSSFSCRYCSVQFTHIKKYLDHLKVRHGVFDFDFEEAEKDIILCNASREANASQSCLVEAVDTAKESETDKSEDVPATEAGVTTVAASATQDNIQASSSSHTPASEQPESKTSGQAIRYPTGKTVAELIGLRKTKPAETESFTNTSQSSGEPSPIVITQAISLRPFVDKIMAASTSTPDKAHGETPSVTKFKPILPKAYIRVQPFTSFQVAPGTTSTMEAAASNEGLDSANNKNMNEFRWKMKDSDPVQPVLVPDAEMAMYTSKQYQMTRVDPCPWYKCRKCGVGYTSILHLKHHICGACSKYMMKCEDCDLTFCSFKRLENHLTKEHLEEYNEDQQLSEESDGEGDDVRMDSAEEQREQERQERRSSTQEKANHEYGQVVVKVEQIEDGSMEPTNYSATIKQEELEGQKWWFEGDNDLEGNKMMDGEVKEEDAKR</sequence>
<evidence type="ECO:0000256" key="1">
    <source>
        <dbReference type="ARBA" id="ARBA00004123"/>
    </source>
</evidence>
<accession>A0A8K0E9M7</accession>
<feature type="region of interest" description="Disordered" evidence="9">
    <location>
        <begin position="1547"/>
        <end position="1593"/>
    </location>
</feature>
<dbReference type="InterPro" id="IPR050589">
    <property type="entry name" value="Ikaros_C2H2-ZF"/>
</dbReference>
<feature type="compositionally biased region" description="Acidic residues" evidence="9">
    <location>
        <begin position="47"/>
        <end position="71"/>
    </location>
</feature>